<keyword evidence="2" id="KW-1185">Reference proteome</keyword>
<proteinExistence type="predicted"/>
<gene>
    <name evidence="1" type="ORF">B9Q17_02315</name>
</gene>
<organism evidence="1 2">
    <name type="scientific">Marinobacter vinifirmus</name>
    <dbReference type="NCBI Taxonomy" id="355591"/>
    <lineage>
        <taxon>Bacteria</taxon>
        <taxon>Pseudomonadati</taxon>
        <taxon>Pseudomonadota</taxon>
        <taxon>Gammaproteobacteria</taxon>
        <taxon>Pseudomonadales</taxon>
        <taxon>Marinobacteraceae</taxon>
        <taxon>Marinobacter</taxon>
    </lineage>
</organism>
<dbReference type="AlphaFoldDB" id="A0A7Z1DTE7"/>
<reference evidence="1 2" key="1">
    <citation type="submission" date="2017-06" db="EMBL/GenBank/DDBJ databases">
        <title>Draft genome sequence of the halophilic bacterium Marinobacter vinifirmus FB1.</title>
        <authorList>
            <person name="Stepanov V.G."/>
            <person name="Roberts D.J."/>
            <person name="Fox G.E."/>
        </authorList>
    </citation>
    <scope>NUCLEOTIDE SEQUENCE [LARGE SCALE GENOMIC DNA]</scope>
    <source>
        <strain evidence="1 2">FB1</strain>
    </source>
</reference>
<evidence type="ECO:0000313" key="2">
    <source>
        <dbReference type="Proteomes" id="UP000216984"/>
    </source>
</evidence>
<dbReference type="Proteomes" id="UP000216984">
    <property type="component" value="Unassembled WGS sequence"/>
</dbReference>
<name>A0A7Z1DTE7_9GAMM</name>
<evidence type="ECO:0000313" key="1">
    <source>
        <dbReference type="EMBL" id="OZC35699.1"/>
    </source>
</evidence>
<comment type="caution">
    <text evidence="1">The sequence shown here is derived from an EMBL/GenBank/DDBJ whole genome shotgun (WGS) entry which is preliminary data.</text>
</comment>
<dbReference type="EMBL" id="NEFY01000008">
    <property type="protein sequence ID" value="OZC35699.1"/>
    <property type="molecule type" value="Genomic_DNA"/>
</dbReference>
<sequence length="116" mass="13314">MATHSEEQSRLRKANINARPLSKIARILSVFLTGASFNRFEAERIGDHCLHSTISDLTNRHGLNFKRQNERVPNHWGKPCTVVRYSLPESERQKALAVMKWLTRKSDINDGEEGNE</sequence>
<protein>
    <submittedName>
        <fullName evidence="1">Uncharacterized protein</fullName>
    </submittedName>
</protein>
<accession>A0A7Z1DTE7</accession>